<comment type="cofactor">
    <cofactor evidence="1">
        <name>thiamine diphosphate</name>
        <dbReference type="ChEBI" id="CHEBI:58937"/>
    </cofactor>
</comment>
<dbReference type="AlphaFoldDB" id="A0A9D1HU41"/>
<dbReference type="SUPFAM" id="SSF52922">
    <property type="entry name" value="TK C-terminal domain-like"/>
    <property type="match status" value="1"/>
</dbReference>
<accession>A0A9D1HU41</accession>
<evidence type="ECO:0000256" key="1">
    <source>
        <dbReference type="ARBA" id="ARBA00001964"/>
    </source>
</evidence>
<dbReference type="InterPro" id="IPR033248">
    <property type="entry name" value="Transketolase_C"/>
</dbReference>
<dbReference type="SMART" id="SM00861">
    <property type="entry name" value="Transket_pyr"/>
    <property type="match status" value="1"/>
</dbReference>
<dbReference type="InterPro" id="IPR029061">
    <property type="entry name" value="THDP-binding"/>
</dbReference>
<comment type="caution">
    <text evidence="5">The sequence shown here is derived from an EMBL/GenBank/DDBJ whole genome shotgun (WGS) entry which is preliminary data.</text>
</comment>
<dbReference type="InterPro" id="IPR009014">
    <property type="entry name" value="Transketo_C/PFOR_II"/>
</dbReference>
<dbReference type="CDD" id="cd07033">
    <property type="entry name" value="TPP_PYR_DXS_TK_like"/>
    <property type="match status" value="1"/>
</dbReference>
<evidence type="ECO:0000259" key="4">
    <source>
        <dbReference type="SMART" id="SM00861"/>
    </source>
</evidence>
<gene>
    <name evidence="5" type="ORF">IAD51_05870</name>
</gene>
<dbReference type="Pfam" id="PF02779">
    <property type="entry name" value="Transket_pyr"/>
    <property type="match status" value="1"/>
</dbReference>
<dbReference type="EMBL" id="DVMN01000105">
    <property type="protein sequence ID" value="HIU21738.1"/>
    <property type="molecule type" value="Genomic_DNA"/>
</dbReference>
<proteinExistence type="inferred from homology"/>
<feature type="domain" description="Transketolase-like pyrimidine-binding" evidence="4">
    <location>
        <begin position="5"/>
        <end position="171"/>
    </location>
</feature>
<evidence type="ECO:0000256" key="2">
    <source>
        <dbReference type="ARBA" id="ARBA00007131"/>
    </source>
</evidence>
<dbReference type="Pfam" id="PF02780">
    <property type="entry name" value="Transketolase_C"/>
    <property type="match status" value="1"/>
</dbReference>
<dbReference type="FunFam" id="3.40.50.970:FF:000129">
    <property type="entry name" value="Transketolase"/>
    <property type="match status" value="1"/>
</dbReference>
<dbReference type="PANTHER" id="PTHR43825">
    <property type="entry name" value="PYRUVATE DEHYDROGENASE E1 COMPONENT"/>
    <property type="match status" value="1"/>
</dbReference>
<evidence type="ECO:0000313" key="6">
    <source>
        <dbReference type="Proteomes" id="UP000824088"/>
    </source>
</evidence>
<dbReference type="PANTHER" id="PTHR43825:SF1">
    <property type="entry name" value="TRANSKETOLASE-LIKE PYRIMIDINE-BINDING DOMAIN-CONTAINING PROTEIN"/>
    <property type="match status" value="1"/>
</dbReference>
<dbReference type="Proteomes" id="UP000824088">
    <property type="component" value="Unassembled WGS sequence"/>
</dbReference>
<dbReference type="Gene3D" id="3.40.50.970">
    <property type="match status" value="1"/>
</dbReference>
<reference evidence="5" key="2">
    <citation type="journal article" date="2021" name="PeerJ">
        <title>Extensive microbial diversity within the chicken gut microbiome revealed by metagenomics and culture.</title>
        <authorList>
            <person name="Gilroy R."/>
            <person name="Ravi A."/>
            <person name="Getino M."/>
            <person name="Pursley I."/>
            <person name="Horton D.L."/>
            <person name="Alikhan N.F."/>
            <person name="Baker D."/>
            <person name="Gharbi K."/>
            <person name="Hall N."/>
            <person name="Watson M."/>
            <person name="Adriaenssens E.M."/>
            <person name="Foster-Nyarko E."/>
            <person name="Jarju S."/>
            <person name="Secka A."/>
            <person name="Antonio M."/>
            <person name="Oren A."/>
            <person name="Chaudhuri R.R."/>
            <person name="La Ragione R."/>
            <person name="Hildebrand F."/>
            <person name="Pallen M.J."/>
        </authorList>
    </citation>
    <scope>NUCLEOTIDE SEQUENCE</scope>
    <source>
        <strain evidence="5">1063</strain>
    </source>
</reference>
<comment type="similarity">
    <text evidence="2">Belongs to the transketolase family.</text>
</comment>
<keyword evidence="3" id="KW-0786">Thiamine pyrophosphate</keyword>
<evidence type="ECO:0000256" key="3">
    <source>
        <dbReference type="ARBA" id="ARBA00023052"/>
    </source>
</evidence>
<organism evidence="5 6">
    <name type="scientific">Candidatus Limadaptatus stercorigallinarum</name>
    <dbReference type="NCBI Taxonomy" id="2840845"/>
    <lineage>
        <taxon>Bacteria</taxon>
        <taxon>Bacillati</taxon>
        <taxon>Bacillota</taxon>
        <taxon>Clostridia</taxon>
        <taxon>Eubacteriales</taxon>
        <taxon>Candidatus Limadaptatus</taxon>
    </lineage>
</organism>
<sequence length="312" mass="33517">MTDEKEIRQVMAAGLVEAAKKDDRIVVLDADLMSCHATKCFLEAFPERFINVGIAEANMIGVAAGMAAFGKIPFAFSFAPFATRRCYDQIFISVAYSKLNVKIVGSDPGVMAEANGGTHMPFEDMSLMRAIPKMVCFEPTDAAMLTKALPQIIEYPGAVYIRMFRKKTEKIFDDTLDFKLGKAVKVRAGKDVTLIASGIMVDRALKAADELAADGISAAVVNMHTWKPIDADAICEAVKETGAVVTCENHSTFGGLGSAVAEVMGQKCPAPMEMIGVVDSFGEVGKQAYLSEKFHLTVADIVAAAKKAVARK</sequence>
<evidence type="ECO:0000313" key="5">
    <source>
        <dbReference type="EMBL" id="HIU21738.1"/>
    </source>
</evidence>
<dbReference type="SUPFAM" id="SSF52518">
    <property type="entry name" value="Thiamin diphosphate-binding fold (THDP-binding)"/>
    <property type="match status" value="1"/>
</dbReference>
<dbReference type="Gene3D" id="3.40.50.920">
    <property type="match status" value="1"/>
</dbReference>
<name>A0A9D1HU41_9FIRM</name>
<reference evidence="5" key="1">
    <citation type="submission" date="2020-10" db="EMBL/GenBank/DDBJ databases">
        <authorList>
            <person name="Gilroy R."/>
        </authorList>
    </citation>
    <scope>NUCLEOTIDE SEQUENCE</scope>
    <source>
        <strain evidence="5">1063</strain>
    </source>
</reference>
<dbReference type="InterPro" id="IPR051157">
    <property type="entry name" value="PDH/Transketolase"/>
</dbReference>
<protein>
    <submittedName>
        <fullName evidence="5">Transketolase family protein</fullName>
    </submittedName>
</protein>
<dbReference type="InterPro" id="IPR005475">
    <property type="entry name" value="Transketolase-like_Pyr-bd"/>
</dbReference>